<organism evidence="2 3">
    <name type="scientific">Aphanomyces euteiches</name>
    <dbReference type="NCBI Taxonomy" id="100861"/>
    <lineage>
        <taxon>Eukaryota</taxon>
        <taxon>Sar</taxon>
        <taxon>Stramenopiles</taxon>
        <taxon>Oomycota</taxon>
        <taxon>Saprolegniomycetes</taxon>
        <taxon>Saprolegniales</taxon>
        <taxon>Verrucalvaceae</taxon>
        <taxon>Aphanomyces</taxon>
    </lineage>
</organism>
<feature type="chain" id="PRO_5026317584" evidence="1">
    <location>
        <begin position="25"/>
        <end position="168"/>
    </location>
</feature>
<comment type="caution">
    <text evidence="2">The sequence shown here is derived from an EMBL/GenBank/DDBJ whole genome shotgun (WGS) entry which is preliminary data.</text>
</comment>
<dbReference type="EMBL" id="VJMJ01000386">
    <property type="protein sequence ID" value="KAF0721559.1"/>
    <property type="molecule type" value="Genomic_DNA"/>
</dbReference>
<sequence length="168" mass="19786">MFIRPKVAIALFFSAPAMVLRVYSDPLQETAQATPDFLRQKFNVWWKKQSWPKVFAAQPSGDGEIPLVFLHEKYPHNGQKTLRLHDKKYLKMAEMMQQNKHPSELGYVYIFDTKDARELPTGELIQVTGIEWKDDGCFLRTTRKRSFRIKSIRRDPHQGIMYAKVEWI</sequence>
<name>A0A6G0W683_9STRA</name>
<evidence type="ECO:0000313" key="2">
    <source>
        <dbReference type="EMBL" id="KAF0721559.1"/>
    </source>
</evidence>
<gene>
    <name evidence="2" type="ORF">Ae201684_019077</name>
</gene>
<dbReference type="AlphaFoldDB" id="A0A6G0W683"/>
<dbReference type="Proteomes" id="UP000481153">
    <property type="component" value="Unassembled WGS sequence"/>
</dbReference>
<dbReference type="VEuPathDB" id="FungiDB:AeMF1_003658"/>
<accession>A0A6G0W683</accession>
<keyword evidence="3" id="KW-1185">Reference proteome</keyword>
<proteinExistence type="predicted"/>
<evidence type="ECO:0000313" key="3">
    <source>
        <dbReference type="Proteomes" id="UP000481153"/>
    </source>
</evidence>
<reference evidence="2 3" key="1">
    <citation type="submission" date="2019-07" db="EMBL/GenBank/DDBJ databases">
        <title>Genomics analysis of Aphanomyces spp. identifies a new class of oomycete effector associated with host adaptation.</title>
        <authorList>
            <person name="Gaulin E."/>
        </authorList>
    </citation>
    <scope>NUCLEOTIDE SEQUENCE [LARGE SCALE GENOMIC DNA]</scope>
    <source>
        <strain evidence="2 3">ATCC 201684</strain>
    </source>
</reference>
<keyword evidence="1" id="KW-0732">Signal</keyword>
<evidence type="ECO:0000256" key="1">
    <source>
        <dbReference type="SAM" id="SignalP"/>
    </source>
</evidence>
<feature type="signal peptide" evidence="1">
    <location>
        <begin position="1"/>
        <end position="24"/>
    </location>
</feature>
<protein>
    <submittedName>
        <fullName evidence="2">Uncharacterized protein</fullName>
    </submittedName>
</protein>
<dbReference type="OrthoDB" id="64823at2759"/>